<evidence type="ECO:0000313" key="5">
    <source>
        <dbReference type="EMBL" id="KOO51552.1"/>
    </source>
</evidence>
<dbReference type="STRING" id="263475.AMD00_03540"/>
<dbReference type="GO" id="GO:0003700">
    <property type="term" value="F:DNA-binding transcription factor activity"/>
    <property type="evidence" value="ECO:0007669"/>
    <property type="project" value="TreeGrafter"/>
</dbReference>
<dbReference type="AlphaFoldDB" id="A0A0M0LKY7"/>
<dbReference type="SUPFAM" id="SSF47413">
    <property type="entry name" value="lambda repressor-like DNA-binding domains"/>
    <property type="match status" value="1"/>
</dbReference>
<keyword evidence="3" id="KW-0804">Transcription</keyword>
<dbReference type="SMART" id="SM00354">
    <property type="entry name" value="HTH_LACI"/>
    <property type="match status" value="1"/>
</dbReference>
<organism evidence="5 6">
    <name type="scientific">Viridibacillus arvi</name>
    <dbReference type="NCBI Taxonomy" id="263475"/>
    <lineage>
        <taxon>Bacteria</taxon>
        <taxon>Bacillati</taxon>
        <taxon>Bacillota</taxon>
        <taxon>Bacilli</taxon>
        <taxon>Bacillales</taxon>
        <taxon>Caryophanaceae</taxon>
        <taxon>Viridibacillus</taxon>
    </lineage>
</organism>
<dbReference type="PRINTS" id="PR00036">
    <property type="entry name" value="HTHLACI"/>
</dbReference>
<dbReference type="Gene3D" id="3.40.50.2300">
    <property type="match status" value="2"/>
</dbReference>
<dbReference type="PANTHER" id="PTHR30146">
    <property type="entry name" value="LACI-RELATED TRANSCRIPTIONAL REPRESSOR"/>
    <property type="match status" value="1"/>
</dbReference>
<keyword evidence="2" id="KW-0238">DNA-binding</keyword>
<dbReference type="InterPro" id="IPR028082">
    <property type="entry name" value="Peripla_BP_I"/>
</dbReference>
<dbReference type="Gene3D" id="1.10.260.40">
    <property type="entry name" value="lambda repressor-like DNA-binding domains"/>
    <property type="match status" value="1"/>
</dbReference>
<evidence type="ECO:0000256" key="1">
    <source>
        <dbReference type="ARBA" id="ARBA00023015"/>
    </source>
</evidence>
<dbReference type="PANTHER" id="PTHR30146:SF109">
    <property type="entry name" value="HTH-TYPE TRANSCRIPTIONAL REGULATOR GALS"/>
    <property type="match status" value="1"/>
</dbReference>
<dbReference type="PROSITE" id="PS50932">
    <property type="entry name" value="HTH_LACI_2"/>
    <property type="match status" value="1"/>
</dbReference>
<dbReference type="InterPro" id="IPR000843">
    <property type="entry name" value="HTH_LacI"/>
</dbReference>
<protein>
    <submittedName>
        <fullName evidence="5">Transcriptional regulator</fullName>
    </submittedName>
</protein>
<keyword evidence="1" id="KW-0805">Transcription regulation</keyword>
<proteinExistence type="predicted"/>
<evidence type="ECO:0000256" key="2">
    <source>
        <dbReference type="ARBA" id="ARBA00023125"/>
    </source>
</evidence>
<evidence type="ECO:0000259" key="4">
    <source>
        <dbReference type="PROSITE" id="PS50932"/>
    </source>
</evidence>
<name>A0A0M0LKY7_9BACL</name>
<evidence type="ECO:0000313" key="6">
    <source>
        <dbReference type="Proteomes" id="UP000036867"/>
    </source>
</evidence>
<dbReference type="PATRIC" id="fig|263475.3.peg.1088"/>
<reference evidence="6" key="1">
    <citation type="submission" date="2015-08" db="EMBL/GenBank/DDBJ databases">
        <title>Fjat-10028 dsm 16317.</title>
        <authorList>
            <person name="Liu B."/>
            <person name="Wang J."/>
            <person name="Zhu Y."/>
            <person name="Liu G."/>
            <person name="Chen Q."/>
            <person name="Chen Z."/>
            <person name="Lan J."/>
            <person name="Che J."/>
            <person name="Ge C."/>
            <person name="Shi H."/>
            <person name="Pan Z."/>
            <person name="Liu X."/>
        </authorList>
    </citation>
    <scope>NUCLEOTIDE SEQUENCE [LARGE SCALE GENOMIC DNA]</scope>
    <source>
        <strain evidence="6">DSM 16317</strain>
    </source>
</reference>
<dbReference type="SUPFAM" id="SSF53822">
    <property type="entry name" value="Periplasmic binding protein-like I"/>
    <property type="match status" value="1"/>
</dbReference>
<feature type="domain" description="HTH lacI-type" evidence="4">
    <location>
        <begin position="2"/>
        <end position="56"/>
    </location>
</feature>
<dbReference type="Proteomes" id="UP000036867">
    <property type="component" value="Unassembled WGS sequence"/>
</dbReference>
<dbReference type="CDD" id="cd06267">
    <property type="entry name" value="PBP1_LacI_sugar_binding-like"/>
    <property type="match status" value="1"/>
</dbReference>
<sequence length="332" mass="36991">MVSSKDVAKHAGVSQTTVSRVLNTPDLVKQKTKDKVLKAIEKLSYVPDANARSLVQKKTGVITLLSGPLHNPFFVDTTTAIVNYANENGYRVNVHFVNDKKLSEAYSSAIENKVDGMILSCILLDDPIFERLKRMSIPFITYNRKHKNEELFVEIDNEEAGFLAAEHLIQLGHKDIAWVGGPLTVSTFKNRFEGYKKALKKHRIIENPLYIFHTDSSKNDIQKAFEDLQNCINKPTAICSGADSVAFNLMNNALSSGLKIPEDISIIGIDNVDLSNHGAMQLTTVGSITENNLGRLAIEKLIEMIELEKSTCIQITESVKVFLRNTTAKRKD</sequence>
<comment type="caution">
    <text evidence="5">The sequence shown here is derived from an EMBL/GenBank/DDBJ whole genome shotgun (WGS) entry which is preliminary data.</text>
</comment>
<evidence type="ECO:0000256" key="3">
    <source>
        <dbReference type="ARBA" id="ARBA00023163"/>
    </source>
</evidence>
<gene>
    <name evidence="5" type="ORF">AMD00_03540</name>
</gene>
<dbReference type="InterPro" id="IPR010982">
    <property type="entry name" value="Lambda_DNA-bd_dom_sf"/>
</dbReference>
<dbReference type="Pfam" id="PF00356">
    <property type="entry name" value="LacI"/>
    <property type="match status" value="1"/>
</dbReference>
<dbReference type="GO" id="GO:0000976">
    <property type="term" value="F:transcription cis-regulatory region binding"/>
    <property type="evidence" value="ECO:0007669"/>
    <property type="project" value="TreeGrafter"/>
</dbReference>
<keyword evidence="6" id="KW-1185">Reference proteome</keyword>
<dbReference type="CDD" id="cd01392">
    <property type="entry name" value="HTH_LacI"/>
    <property type="match status" value="1"/>
</dbReference>
<dbReference type="Pfam" id="PF00532">
    <property type="entry name" value="Peripla_BP_1"/>
    <property type="match status" value="1"/>
</dbReference>
<dbReference type="OrthoDB" id="9796186at2"/>
<accession>A0A0M0LKY7</accession>
<dbReference type="InterPro" id="IPR001761">
    <property type="entry name" value="Peripla_BP/Lac1_sug-bd_dom"/>
</dbReference>
<dbReference type="EMBL" id="LILB01000001">
    <property type="protein sequence ID" value="KOO51552.1"/>
    <property type="molecule type" value="Genomic_DNA"/>
</dbReference>